<dbReference type="Proteomes" id="UP000321570">
    <property type="component" value="Unassembled WGS sequence"/>
</dbReference>
<evidence type="ECO:0000256" key="1">
    <source>
        <dbReference type="ARBA" id="ARBA00022737"/>
    </source>
</evidence>
<dbReference type="PANTHER" id="PTHR23048:SF0">
    <property type="entry name" value="CALMODULIN LIKE 3"/>
    <property type="match status" value="1"/>
</dbReference>
<dbReference type="SUPFAM" id="SSF47473">
    <property type="entry name" value="EF-hand"/>
    <property type="match status" value="1"/>
</dbReference>
<dbReference type="PANTHER" id="PTHR23048">
    <property type="entry name" value="MYOSIN LIGHT CHAIN 1, 3"/>
    <property type="match status" value="1"/>
</dbReference>
<reference evidence="2 3" key="1">
    <citation type="submission" date="2019-07" db="EMBL/GenBank/DDBJ databases">
        <authorList>
            <person name="Jastrzebski P J."/>
            <person name="Paukszto L."/>
            <person name="Jastrzebski P J."/>
        </authorList>
    </citation>
    <scope>NUCLEOTIDE SEQUENCE [LARGE SCALE GENOMIC DNA]</scope>
    <source>
        <strain evidence="2 3">WMS-il1</strain>
    </source>
</reference>
<dbReference type="InterPro" id="IPR011992">
    <property type="entry name" value="EF-hand-dom_pair"/>
</dbReference>
<dbReference type="FunFam" id="1.10.238.10:FF:000178">
    <property type="entry name" value="Calmodulin-2 A"/>
    <property type="match status" value="1"/>
</dbReference>
<sequence length="161" mass="18068">MSESVFKDHDKDNKGKIAISSAIHALQLLDQAPTEKQLQEVIDQIDSAAGGTDGNCVNFETFTQILRAIYLPPDQHFKRLLNAFAELDEKDRGILSKKYLSELLLTRGDALTKKQIKELMSESSTGGDGYFAYIGFANHLLDAYSKFQQPKKSEGRKKTKR</sequence>
<dbReference type="InterPro" id="IPR050230">
    <property type="entry name" value="CALM/Myosin/TropC-like"/>
</dbReference>
<gene>
    <name evidence="2" type="ORF">WMSIL1_LOCUS5527</name>
</gene>
<name>A0A564YEA1_HYMDI</name>
<evidence type="ECO:0000313" key="3">
    <source>
        <dbReference type="Proteomes" id="UP000321570"/>
    </source>
</evidence>
<dbReference type="GO" id="GO:0016460">
    <property type="term" value="C:myosin II complex"/>
    <property type="evidence" value="ECO:0007669"/>
    <property type="project" value="TreeGrafter"/>
</dbReference>
<accession>A0A564YEA1</accession>
<dbReference type="AlphaFoldDB" id="A0A564YEA1"/>
<evidence type="ECO:0000313" key="2">
    <source>
        <dbReference type="EMBL" id="VUZ45607.1"/>
    </source>
</evidence>
<evidence type="ECO:0008006" key="4">
    <source>
        <dbReference type="Google" id="ProtNLM"/>
    </source>
</evidence>
<dbReference type="EMBL" id="CABIJS010000177">
    <property type="protein sequence ID" value="VUZ45607.1"/>
    <property type="molecule type" value="Genomic_DNA"/>
</dbReference>
<proteinExistence type="predicted"/>
<keyword evidence="3" id="KW-1185">Reference proteome</keyword>
<organism evidence="2 3">
    <name type="scientific">Hymenolepis diminuta</name>
    <name type="common">Rat tapeworm</name>
    <dbReference type="NCBI Taxonomy" id="6216"/>
    <lineage>
        <taxon>Eukaryota</taxon>
        <taxon>Metazoa</taxon>
        <taxon>Spiralia</taxon>
        <taxon>Lophotrochozoa</taxon>
        <taxon>Platyhelminthes</taxon>
        <taxon>Cestoda</taxon>
        <taxon>Eucestoda</taxon>
        <taxon>Cyclophyllidea</taxon>
        <taxon>Hymenolepididae</taxon>
        <taxon>Hymenolepis</taxon>
    </lineage>
</organism>
<keyword evidence="1" id="KW-0677">Repeat</keyword>
<protein>
    <recommendedName>
        <fullName evidence="4">EF-hand domain-containing protein</fullName>
    </recommendedName>
</protein>
<dbReference type="Gene3D" id="1.10.238.10">
    <property type="entry name" value="EF-hand"/>
    <property type="match status" value="1"/>
</dbReference>